<keyword evidence="3" id="KW-1185">Reference proteome</keyword>
<dbReference type="STRING" id="1993.SAMN04489713_117181"/>
<dbReference type="AlphaFoldDB" id="A0A1I5T7M9"/>
<reference evidence="2 3" key="1">
    <citation type="submission" date="2016-10" db="EMBL/GenBank/DDBJ databases">
        <authorList>
            <person name="de Groot N.N."/>
        </authorList>
    </citation>
    <scope>NUCLEOTIDE SEQUENCE [LARGE SCALE GENOMIC DNA]</scope>
    <source>
        <strain evidence="2 3">DSM 43067</strain>
    </source>
</reference>
<protein>
    <submittedName>
        <fullName evidence="2">Uncharacterized protein</fullName>
    </submittedName>
</protein>
<organism evidence="2 3">
    <name type="scientific">Actinomadura madurae</name>
    <dbReference type="NCBI Taxonomy" id="1993"/>
    <lineage>
        <taxon>Bacteria</taxon>
        <taxon>Bacillati</taxon>
        <taxon>Actinomycetota</taxon>
        <taxon>Actinomycetes</taxon>
        <taxon>Streptosporangiales</taxon>
        <taxon>Thermomonosporaceae</taxon>
        <taxon>Actinomadura</taxon>
    </lineage>
</organism>
<proteinExistence type="predicted"/>
<feature type="region of interest" description="Disordered" evidence="1">
    <location>
        <begin position="1"/>
        <end position="36"/>
    </location>
</feature>
<name>A0A1I5T7M9_9ACTN</name>
<sequence length="36" mass="3542">MPGPFSSIARGREAAGKGGTAPVSSAVRVTRAKVTA</sequence>
<evidence type="ECO:0000313" key="3">
    <source>
        <dbReference type="Proteomes" id="UP000183413"/>
    </source>
</evidence>
<accession>A0A1I5T7M9</accession>
<dbReference type="InParanoid" id="A0A1I5T7M9"/>
<evidence type="ECO:0000313" key="2">
    <source>
        <dbReference type="EMBL" id="SFP79045.1"/>
    </source>
</evidence>
<gene>
    <name evidence="2" type="ORF">SAMN04489713_117181</name>
</gene>
<evidence type="ECO:0000256" key="1">
    <source>
        <dbReference type="SAM" id="MobiDB-lite"/>
    </source>
</evidence>
<dbReference type="Proteomes" id="UP000183413">
    <property type="component" value="Unassembled WGS sequence"/>
</dbReference>
<dbReference type="EMBL" id="FOVH01000017">
    <property type="protein sequence ID" value="SFP79045.1"/>
    <property type="molecule type" value="Genomic_DNA"/>
</dbReference>